<evidence type="ECO:0000313" key="6">
    <source>
        <dbReference type="EMBL" id="KPY85522.1"/>
    </source>
</evidence>
<sequence>MSRHLDRGRETLMDMFHRHRQADERGLAAMALECALQTAEYRPEALVWKGIGALPQDPKLAFIYLLNAAHAFPLRADIHALLGRSIIAQGHASLANRYLNGVWQKMPDDPSLRMMLWQARSLSETPEDLRRIILAHLPDITAANELAFVLKLLAAQSGLPGTLGVVRYLTDVQEIHGWAIDLHNVQAPASLQLEANGQLISMLASAPHPLLTAAGLPATHGGIRIKVPNATPSVQVRFDTGAPLLGSPVSAMPVFAAPPVALKVGEKQPVDVLIPVYDGLAETLECINSALEARKLNRTPHRLVVIEDATPVPALRKALKVLAGKGKITLVQNPINLGFIRSMNRAMALSPRQDVVWLNADTRVHGDWLDRLRNVAYSDEAIASVTPFTNNGELMSFPESRFSHPMPSAREQAQLDDLARQTDSPAMEIETGCGFCLYIKRSALDNVGYLDEVELLRGYGEETDWCLRARGQGWRHAGAPNVFVAHQGGISFGAEKALRVAHNNAILKRRYPDASSRYENFCLRDPIRPARQALQRARVAQLAAHLTTPQLKQLHIGNSEARQAPFSLTWRNNGQHAEATLQANVLPLTFSLDYELPADNEQLLQDLRSLPLEELIYHNLANCPLEFYALAAQLEKPYRIICRDDALLEPNARCDWPSFAGQAQSIQLPWNALRERYAAALPQATLLIESMSQSVAANETVPGTLIIADSLSGADIAGRWLELGRRITREKLPLILLLASDSPWSKTLLATGAIHALPITHGLSLADAVLIAGCTAALSLEQNPGASWRAADLAAELGLPLYAPPGPVANEAGALPINTLPISSSRA</sequence>
<evidence type="ECO:0000256" key="4">
    <source>
        <dbReference type="ARBA" id="ARBA00022679"/>
    </source>
</evidence>
<organism evidence="6 7">
    <name type="scientific">Pseudomonas syringae pv. tagetis</name>
    <dbReference type="NCBI Taxonomy" id="129140"/>
    <lineage>
        <taxon>Bacteria</taxon>
        <taxon>Pseudomonadati</taxon>
        <taxon>Pseudomonadota</taxon>
        <taxon>Gammaproteobacteria</taxon>
        <taxon>Pseudomonadales</taxon>
        <taxon>Pseudomonadaceae</taxon>
        <taxon>Pseudomonas</taxon>
    </lineage>
</organism>
<dbReference type="PATRIC" id="fig|129140.3.peg.5356"/>
<keyword evidence="2" id="KW-0997">Cell inner membrane</keyword>
<protein>
    <submittedName>
        <fullName evidence="6">Glycosyl transferase family protein</fullName>
    </submittedName>
</protein>
<keyword evidence="4 6" id="KW-0808">Transferase</keyword>
<evidence type="ECO:0000259" key="5">
    <source>
        <dbReference type="Pfam" id="PF00535"/>
    </source>
</evidence>
<dbReference type="STRING" id="129140.ALO44_05524"/>
<reference evidence="6 7" key="1">
    <citation type="submission" date="2015-09" db="EMBL/GenBank/DDBJ databases">
        <title>Genome announcement of multiple Pseudomonas syringae strains.</title>
        <authorList>
            <person name="Thakur S."/>
            <person name="Wang P.W."/>
            <person name="Gong Y."/>
            <person name="Weir B.S."/>
            <person name="Guttman D.S."/>
        </authorList>
    </citation>
    <scope>NUCLEOTIDE SEQUENCE [LARGE SCALE GENOMIC DNA]</scope>
    <source>
        <strain evidence="6 7">ICMP4091</strain>
    </source>
</reference>
<dbReference type="Pfam" id="PF00535">
    <property type="entry name" value="Glycos_transf_2"/>
    <property type="match status" value="1"/>
</dbReference>
<keyword evidence="3" id="KW-0328">Glycosyltransferase</keyword>
<keyword evidence="2" id="KW-0472">Membrane</keyword>
<feature type="domain" description="Glycosyltransferase 2-like" evidence="5">
    <location>
        <begin position="272"/>
        <end position="446"/>
    </location>
</feature>
<evidence type="ECO:0000256" key="2">
    <source>
        <dbReference type="ARBA" id="ARBA00022519"/>
    </source>
</evidence>
<accession>A0A0Q0B0M1</accession>
<dbReference type="EMBL" id="LJRM01000102">
    <property type="protein sequence ID" value="KPY85522.1"/>
    <property type="molecule type" value="Genomic_DNA"/>
</dbReference>
<comment type="similarity">
    <text evidence="1">Belongs to the glycosyltransferase 2 family.</text>
</comment>
<dbReference type="GO" id="GO:0016757">
    <property type="term" value="F:glycosyltransferase activity"/>
    <property type="evidence" value="ECO:0007669"/>
    <property type="project" value="UniProtKB-KW"/>
</dbReference>
<keyword evidence="2" id="KW-1003">Cell membrane</keyword>
<dbReference type="PANTHER" id="PTHR43179">
    <property type="entry name" value="RHAMNOSYLTRANSFERASE WBBL"/>
    <property type="match status" value="1"/>
</dbReference>
<comment type="caution">
    <text evidence="6">The sequence shown here is derived from an EMBL/GenBank/DDBJ whole genome shotgun (WGS) entry which is preliminary data.</text>
</comment>
<proteinExistence type="inferred from homology"/>
<name>A0A0Q0B0M1_9PSED</name>
<evidence type="ECO:0000256" key="1">
    <source>
        <dbReference type="ARBA" id="ARBA00006739"/>
    </source>
</evidence>
<gene>
    <name evidence="6" type="ORF">ALO44_05524</name>
</gene>
<dbReference type="InterPro" id="IPR029044">
    <property type="entry name" value="Nucleotide-diphossugar_trans"/>
</dbReference>
<dbReference type="Gene3D" id="3.90.550.10">
    <property type="entry name" value="Spore Coat Polysaccharide Biosynthesis Protein SpsA, Chain A"/>
    <property type="match status" value="1"/>
</dbReference>
<dbReference type="Proteomes" id="UP000050474">
    <property type="component" value="Unassembled WGS sequence"/>
</dbReference>
<dbReference type="SUPFAM" id="SSF53448">
    <property type="entry name" value="Nucleotide-diphospho-sugar transferases"/>
    <property type="match status" value="1"/>
</dbReference>
<dbReference type="AlphaFoldDB" id="A0A0Q0B0M1"/>
<evidence type="ECO:0000313" key="7">
    <source>
        <dbReference type="Proteomes" id="UP000050474"/>
    </source>
</evidence>
<dbReference type="InterPro" id="IPR001173">
    <property type="entry name" value="Glyco_trans_2-like"/>
</dbReference>
<evidence type="ECO:0000256" key="3">
    <source>
        <dbReference type="ARBA" id="ARBA00022676"/>
    </source>
</evidence>
<dbReference type="PANTHER" id="PTHR43179:SF12">
    <property type="entry name" value="GALACTOFURANOSYLTRANSFERASE GLFT2"/>
    <property type="match status" value="1"/>
</dbReference>